<keyword evidence="3" id="KW-1185">Reference proteome</keyword>
<dbReference type="EMBL" id="JBHTIZ010000044">
    <property type="protein sequence ID" value="MFD0985159.1"/>
    <property type="molecule type" value="Genomic_DNA"/>
</dbReference>
<evidence type="ECO:0000256" key="1">
    <source>
        <dbReference type="SAM" id="MobiDB-lite"/>
    </source>
</evidence>
<dbReference type="Proteomes" id="UP001597051">
    <property type="component" value="Unassembled WGS sequence"/>
</dbReference>
<organism evidence="2 3">
    <name type="scientific">Flavobacterium myungsuense</name>
    <dbReference type="NCBI Taxonomy" id="651823"/>
    <lineage>
        <taxon>Bacteria</taxon>
        <taxon>Pseudomonadati</taxon>
        <taxon>Bacteroidota</taxon>
        <taxon>Flavobacteriia</taxon>
        <taxon>Flavobacteriales</taxon>
        <taxon>Flavobacteriaceae</taxon>
        <taxon>Flavobacterium</taxon>
    </lineage>
</organism>
<proteinExistence type="predicted"/>
<reference evidence="3" key="1">
    <citation type="journal article" date="2019" name="Int. J. Syst. Evol. Microbiol.">
        <title>The Global Catalogue of Microorganisms (GCM) 10K type strain sequencing project: providing services to taxonomists for standard genome sequencing and annotation.</title>
        <authorList>
            <consortium name="The Broad Institute Genomics Platform"/>
            <consortium name="The Broad Institute Genome Sequencing Center for Infectious Disease"/>
            <person name="Wu L."/>
            <person name="Ma J."/>
        </authorList>
    </citation>
    <scope>NUCLEOTIDE SEQUENCE [LARGE SCALE GENOMIC DNA]</scope>
    <source>
        <strain evidence="3">CECT 7649</strain>
    </source>
</reference>
<name>A0ABW3J4F7_9FLAO</name>
<feature type="region of interest" description="Disordered" evidence="1">
    <location>
        <begin position="1"/>
        <end position="24"/>
    </location>
</feature>
<gene>
    <name evidence="2" type="ORF">ACFQ0S_11815</name>
</gene>
<evidence type="ECO:0000313" key="2">
    <source>
        <dbReference type="EMBL" id="MFD0985159.1"/>
    </source>
</evidence>
<accession>A0ABW3J4F7</accession>
<comment type="caution">
    <text evidence="2">The sequence shown here is derived from an EMBL/GenBank/DDBJ whole genome shotgun (WGS) entry which is preliminary data.</text>
</comment>
<protein>
    <submittedName>
        <fullName evidence="2">Uncharacterized protein</fullName>
    </submittedName>
</protein>
<sequence>MLESTKPTSNEAENGNKSKPLLAEADFSEQKDGYFTTEKQPLIRFKIVKDIDPIFGGEYWDYRFEIFQRPYFWNLLGSKKWDMSVQTNGFTEGLSFSHYLLGFR</sequence>
<dbReference type="RefSeq" id="WP_379758664.1">
    <property type="nucleotide sequence ID" value="NZ_JBHSYB010000065.1"/>
</dbReference>
<feature type="compositionally biased region" description="Polar residues" evidence="1">
    <location>
        <begin position="1"/>
        <end position="17"/>
    </location>
</feature>
<evidence type="ECO:0000313" key="3">
    <source>
        <dbReference type="Proteomes" id="UP001597051"/>
    </source>
</evidence>